<dbReference type="AlphaFoldDB" id="L8HHJ3"/>
<name>L8HHJ3_ACACF</name>
<dbReference type="InterPro" id="IPR037151">
    <property type="entry name" value="AlkB-like_sf"/>
</dbReference>
<dbReference type="RefSeq" id="XP_004353449.1">
    <property type="nucleotide sequence ID" value="XM_004353397.1"/>
</dbReference>
<sequence>MEPAAKTHTNQARNFASKMLKSEIAQCDSQLMGDFQSILQGGCIYLPNFFCGAKDFALLQSLSRDLEKDAGEGMINWSKHLKHENPAFSPTFNDIIKKMADYFGTKEDFTMGASFGASRQLVFLHPPSGRTFDFPQVNGDIFAFNSEVNQRFQHGVPKA</sequence>
<dbReference type="KEGG" id="acan:ACA1_074880"/>
<dbReference type="EMBL" id="KB007842">
    <property type="protein sequence ID" value="ELR23921.1"/>
    <property type="molecule type" value="Genomic_DNA"/>
</dbReference>
<gene>
    <name evidence="1" type="ORF">ACA1_074880</name>
</gene>
<dbReference type="PANTHER" id="PTHR42256:SF1">
    <property type="entry name" value="FE2OG DIOXYGENASE DOMAIN-CONTAINING PROTEIN"/>
    <property type="match status" value="1"/>
</dbReference>
<reference evidence="1 2" key="1">
    <citation type="journal article" date="2013" name="Genome Biol.">
        <title>Genome of Acanthamoeba castellanii highlights extensive lateral gene transfer and early evolution of tyrosine kinase signaling.</title>
        <authorList>
            <person name="Clarke M."/>
            <person name="Lohan A.J."/>
            <person name="Liu B."/>
            <person name="Lagkouvardos I."/>
            <person name="Roy S."/>
            <person name="Zafar N."/>
            <person name="Bertelli C."/>
            <person name="Schilde C."/>
            <person name="Kianianmomeni A."/>
            <person name="Burglin T.R."/>
            <person name="Frech C."/>
            <person name="Turcotte B."/>
            <person name="Kopec K.O."/>
            <person name="Synnott J.M."/>
            <person name="Choo C."/>
            <person name="Paponov I."/>
            <person name="Finkler A."/>
            <person name="Soon Heng Tan C."/>
            <person name="Hutchins A.P."/>
            <person name="Weinmeier T."/>
            <person name="Rattei T."/>
            <person name="Chu J.S."/>
            <person name="Gimenez G."/>
            <person name="Irimia M."/>
            <person name="Rigden D.J."/>
            <person name="Fitzpatrick D.A."/>
            <person name="Lorenzo-Morales J."/>
            <person name="Bateman A."/>
            <person name="Chiu C.H."/>
            <person name="Tang P."/>
            <person name="Hegemann P."/>
            <person name="Fromm H."/>
            <person name="Raoult D."/>
            <person name="Greub G."/>
            <person name="Miranda-Saavedra D."/>
            <person name="Chen N."/>
            <person name="Nash P."/>
            <person name="Ginger M.L."/>
            <person name="Horn M."/>
            <person name="Schaap P."/>
            <person name="Caler L."/>
            <person name="Loftus B."/>
        </authorList>
    </citation>
    <scope>NUCLEOTIDE SEQUENCE [LARGE SCALE GENOMIC DNA]</scope>
    <source>
        <strain evidence="1 2">Neff</strain>
    </source>
</reference>
<evidence type="ECO:0000313" key="2">
    <source>
        <dbReference type="Proteomes" id="UP000011083"/>
    </source>
</evidence>
<evidence type="ECO:0000313" key="1">
    <source>
        <dbReference type="EMBL" id="ELR23921.1"/>
    </source>
</evidence>
<keyword evidence="2" id="KW-1185">Reference proteome</keyword>
<dbReference type="Gene3D" id="2.60.120.590">
    <property type="entry name" value="Alpha-ketoglutarate-dependent dioxygenase AlkB-like"/>
    <property type="match status" value="1"/>
</dbReference>
<dbReference type="SUPFAM" id="SSF51197">
    <property type="entry name" value="Clavaminate synthase-like"/>
    <property type="match status" value="1"/>
</dbReference>
<organism evidence="1 2">
    <name type="scientific">Acanthamoeba castellanii (strain ATCC 30010 / Neff)</name>
    <dbReference type="NCBI Taxonomy" id="1257118"/>
    <lineage>
        <taxon>Eukaryota</taxon>
        <taxon>Amoebozoa</taxon>
        <taxon>Discosea</taxon>
        <taxon>Longamoebia</taxon>
        <taxon>Centramoebida</taxon>
        <taxon>Acanthamoebidae</taxon>
        <taxon>Acanthamoeba</taxon>
    </lineage>
</organism>
<dbReference type="OrthoDB" id="445341at2759"/>
<dbReference type="GeneID" id="14924918"/>
<dbReference type="PANTHER" id="PTHR42256">
    <property type="entry name" value="OXOGLUTARATE/IRON-DEPENDENT DIOXYGENASE"/>
    <property type="match status" value="1"/>
</dbReference>
<protein>
    <submittedName>
        <fullName evidence="1">Uncharacterized protein</fullName>
    </submittedName>
</protein>
<dbReference type="VEuPathDB" id="AmoebaDB:ACA1_074880"/>
<dbReference type="Proteomes" id="UP000011083">
    <property type="component" value="Unassembled WGS sequence"/>
</dbReference>
<accession>L8HHJ3</accession>
<proteinExistence type="predicted"/>